<reference evidence="3" key="1">
    <citation type="submission" date="2020-02" db="EMBL/GenBank/DDBJ databases">
        <authorList>
            <person name="Meier V. D."/>
        </authorList>
    </citation>
    <scope>NUCLEOTIDE SEQUENCE</scope>
    <source>
        <strain evidence="3">AVDCRST_MAG81</strain>
    </source>
</reference>
<protein>
    <submittedName>
        <fullName evidence="3">Death on curing protein, Doc toxin</fullName>
    </submittedName>
</protein>
<dbReference type="CDD" id="cd09873">
    <property type="entry name" value="PIN_Pae0151-like"/>
    <property type="match status" value="1"/>
</dbReference>
<feature type="domain" description="PIN" evidence="2">
    <location>
        <begin position="5"/>
        <end position="127"/>
    </location>
</feature>
<dbReference type="AlphaFoldDB" id="A0A6J4UYD6"/>
<evidence type="ECO:0000259" key="2">
    <source>
        <dbReference type="Pfam" id="PF01850"/>
    </source>
</evidence>
<evidence type="ECO:0000313" key="3">
    <source>
        <dbReference type="EMBL" id="CAA9562818.1"/>
    </source>
</evidence>
<accession>A0A6J4UYD6</accession>
<evidence type="ECO:0000256" key="1">
    <source>
        <dbReference type="ARBA" id="ARBA00022842"/>
    </source>
</evidence>
<dbReference type="InterPro" id="IPR044153">
    <property type="entry name" value="PIN_Pae0151-like"/>
</dbReference>
<sequence length="139" mass="14897">MTGFVLDCSVAMSWCFEDEASAYADLVLDALKGTQAVVPSLWPLEVANVLSVAERRSCLSASQLTRAITLLQALPIRVDTLTAQQALGATLSLAREHSLSAYDAAYLEVAMREGLPLATADVQLLKVIKACGIPVYLQE</sequence>
<keyword evidence="1" id="KW-0460">Magnesium</keyword>
<dbReference type="PANTHER" id="PTHR35901">
    <property type="entry name" value="RIBONUCLEASE VAPC3"/>
    <property type="match status" value="1"/>
</dbReference>
<dbReference type="PANTHER" id="PTHR35901:SF1">
    <property type="entry name" value="EXONUCLEASE VAPC9"/>
    <property type="match status" value="1"/>
</dbReference>
<organism evidence="3">
    <name type="scientific">uncultured Synechococcales cyanobacterium</name>
    <dbReference type="NCBI Taxonomy" id="1936017"/>
    <lineage>
        <taxon>Bacteria</taxon>
        <taxon>Bacillati</taxon>
        <taxon>Cyanobacteriota</taxon>
        <taxon>Cyanophyceae</taxon>
        <taxon>Synechococcales</taxon>
        <taxon>environmental samples</taxon>
    </lineage>
</organism>
<dbReference type="InterPro" id="IPR002716">
    <property type="entry name" value="PIN_dom"/>
</dbReference>
<dbReference type="Gene3D" id="3.40.50.1010">
    <property type="entry name" value="5'-nuclease"/>
    <property type="match status" value="1"/>
</dbReference>
<dbReference type="Pfam" id="PF01850">
    <property type="entry name" value="PIN"/>
    <property type="match status" value="1"/>
</dbReference>
<dbReference type="InterPro" id="IPR051619">
    <property type="entry name" value="TypeII_TA_RNase_PINc/VapC"/>
</dbReference>
<gene>
    <name evidence="3" type="ORF">AVDCRST_MAG81-790</name>
</gene>
<name>A0A6J4UYD6_9CYAN</name>
<dbReference type="InterPro" id="IPR029060">
    <property type="entry name" value="PIN-like_dom_sf"/>
</dbReference>
<dbReference type="SUPFAM" id="SSF88723">
    <property type="entry name" value="PIN domain-like"/>
    <property type="match status" value="1"/>
</dbReference>
<proteinExistence type="predicted"/>
<dbReference type="EMBL" id="CADCWO010000049">
    <property type="protein sequence ID" value="CAA9562818.1"/>
    <property type="molecule type" value="Genomic_DNA"/>
</dbReference>